<dbReference type="EnsemblMetazoa" id="Aqu2.1.14436_001">
    <property type="protein sequence ID" value="Aqu2.1.14436_001"/>
    <property type="gene ID" value="Aqu2.1.14436"/>
</dbReference>
<reference evidence="2" key="1">
    <citation type="submission" date="2017-05" db="UniProtKB">
        <authorList>
            <consortium name="EnsemblMetazoa"/>
        </authorList>
    </citation>
    <scope>IDENTIFICATION</scope>
</reference>
<dbReference type="AlphaFoldDB" id="A0A1X7TIU9"/>
<accession>A0A1X7TIU9</accession>
<dbReference type="InParanoid" id="A0A1X7TIU9"/>
<feature type="region of interest" description="Disordered" evidence="1">
    <location>
        <begin position="47"/>
        <end position="75"/>
    </location>
</feature>
<sequence length="486" mass="54477">MPNTTQLPTIQDDLLVGVIFGEFACGKKLMSFGFHLKNVVDESAAFESTGNNQDDVGQPPPANPPVSTFSHSADALHEKQELASKLPDTSFGFIKHDGPKVTLVDQNTKVSLPLATIDKAAPQLPVTREEFFHSLNGEGPQPPNACEASLHSPKNEAVLQPTITGEESLQSLYKNLPPPGPTVVGDNDNSPVPPPGHHIDDAKFSLSDGEEYCHISPLVKAQKLPIIFKNGLTVYFNKKPYHFDIAEAPFQVNPLKKLEPLVDTYEICIIENNSSDHVRCHDLRKKGPGVQYFIDEVYEPNEHIVALLLINSADNFTLDLQLELDNVIVNIPVYIISSVHGDKAIHLIEKSSSSGCLCKFTFSNNEVQDKPKQNYEPNTLVQHLHCHLFKKEKDEPVTSNISLFQFLTSVFVDEELAENIFSAVHELREKIHEVFDQEFLFLIVLVSELRRSYKNKAIDELYEDVQQYLFHLNIAKIVPIVNEFRQ</sequence>
<protein>
    <submittedName>
        <fullName evidence="2">Uncharacterized protein</fullName>
    </submittedName>
</protein>
<evidence type="ECO:0000313" key="2">
    <source>
        <dbReference type="EnsemblMetazoa" id="Aqu2.1.14436_001"/>
    </source>
</evidence>
<evidence type="ECO:0000256" key="1">
    <source>
        <dbReference type="SAM" id="MobiDB-lite"/>
    </source>
</evidence>
<name>A0A1X7TIU9_AMPQE</name>
<proteinExistence type="predicted"/>
<organism evidence="2">
    <name type="scientific">Amphimedon queenslandica</name>
    <name type="common">Sponge</name>
    <dbReference type="NCBI Taxonomy" id="400682"/>
    <lineage>
        <taxon>Eukaryota</taxon>
        <taxon>Metazoa</taxon>
        <taxon>Porifera</taxon>
        <taxon>Demospongiae</taxon>
        <taxon>Heteroscleromorpha</taxon>
        <taxon>Haplosclerida</taxon>
        <taxon>Niphatidae</taxon>
        <taxon>Amphimedon</taxon>
    </lineage>
</organism>